<name>A0A6J4SUJ5_9ACTN</name>
<keyword evidence="2" id="KW-0456">Lyase</keyword>
<dbReference type="GO" id="GO:0004300">
    <property type="term" value="F:enoyl-CoA hydratase activity"/>
    <property type="evidence" value="ECO:0007669"/>
    <property type="project" value="UniProtKB-EC"/>
</dbReference>
<accession>A0A6J4SUJ5</accession>
<sequence>VRDHPLREEGRRRERRPEPPTQAQRLRRHDARGAVRRPGRRRLRRRGPVRRVAGGGARVLRGCRPRRDPGRLGRPPRPRRVPAQHLQPPGQEDGLHGETNDRLAARAGLRRGRRHRARLRPADRRPEREVLRRLHKDRSHARRRGLVLSAPRRRPRARPRDEPARRPRRGRRGPPHGPRQQGRPRRGPGRRDRGARLAPRRDADGRHRQDETGPPRELRGGPGDRAGARGRGPDLLRLYRGPQGGRRRVLREAGGTLHRRV</sequence>
<gene>
    <name evidence="2" type="ORF">AVDCRST_MAG05-2707</name>
</gene>
<feature type="compositionally biased region" description="Basic residues" evidence="1">
    <location>
        <begin position="133"/>
        <end position="157"/>
    </location>
</feature>
<dbReference type="AlphaFoldDB" id="A0A6J4SUJ5"/>
<feature type="compositionally biased region" description="Basic and acidic residues" evidence="1">
    <location>
        <begin position="120"/>
        <end position="132"/>
    </location>
</feature>
<dbReference type="EC" id="4.2.1.17" evidence="2"/>
<feature type="compositionally biased region" description="Basic and acidic residues" evidence="1">
    <location>
        <begin position="93"/>
        <end position="104"/>
    </location>
</feature>
<dbReference type="EMBL" id="CADCVM010000297">
    <property type="protein sequence ID" value="CAA9505562.1"/>
    <property type="molecule type" value="Genomic_DNA"/>
</dbReference>
<evidence type="ECO:0000256" key="1">
    <source>
        <dbReference type="SAM" id="MobiDB-lite"/>
    </source>
</evidence>
<organism evidence="2">
    <name type="scientific">uncultured Rubrobacteraceae bacterium</name>
    <dbReference type="NCBI Taxonomy" id="349277"/>
    <lineage>
        <taxon>Bacteria</taxon>
        <taxon>Bacillati</taxon>
        <taxon>Actinomycetota</taxon>
        <taxon>Rubrobacteria</taxon>
        <taxon>Rubrobacterales</taxon>
        <taxon>Rubrobacteraceae</taxon>
        <taxon>environmental samples</taxon>
    </lineage>
</organism>
<feature type="non-terminal residue" evidence="2">
    <location>
        <position position="261"/>
    </location>
</feature>
<feature type="compositionally biased region" description="Basic residues" evidence="1">
    <location>
        <begin position="108"/>
        <end position="119"/>
    </location>
</feature>
<feature type="region of interest" description="Disordered" evidence="1">
    <location>
        <begin position="1"/>
        <end position="261"/>
    </location>
</feature>
<feature type="compositionally biased region" description="Basic residues" evidence="1">
    <location>
        <begin position="25"/>
        <end position="49"/>
    </location>
</feature>
<proteinExistence type="predicted"/>
<feature type="non-terminal residue" evidence="2">
    <location>
        <position position="1"/>
    </location>
</feature>
<evidence type="ECO:0000313" key="2">
    <source>
        <dbReference type="EMBL" id="CAA9505562.1"/>
    </source>
</evidence>
<reference evidence="2" key="1">
    <citation type="submission" date="2020-02" db="EMBL/GenBank/DDBJ databases">
        <authorList>
            <person name="Meier V. D."/>
        </authorList>
    </citation>
    <scope>NUCLEOTIDE SEQUENCE</scope>
    <source>
        <strain evidence="2">AVDCRST_MAG05</strain>
    </source>
</reference>
<protein>
    <submittedName>
        <fullName evidence="2">Enoyl-CoA hydratase</fullName>
        <ecNumber evidence="2">4.2.1.17</ecNumber>
    </submittedName>
</protein>
<feature type="compositionally biased region" description="Basic and acidic residues" evidence="1">
    <location>
        <begin position="1"/>
        <end position="18"/>
    </location>
</feature>
<feature type="compositionally biased region" description="Basic and acidic residues" evidence="1">
    <location>
        <begin position="189"/>
        <end position="219"/>
    </location>
</feature>